<organism evidence="5 6">
    <name type="scientific">Armillaria borealis</name>
    <dbReference type="NCBI Taxonomy" id="47425"/>
    <lineage>
        <taxon>Eukaryota</taxon>
        <taxon>Fungi</taxon>
        <taxon>Dikarya</taxon>
        <taxon>Basidiomycota</taxon>
        <taxon>Agaricomycotina</taxon>
        <taxon>Agaricomycetes</taxon>
        <taxon>Agaricomycetidae</taxon>
        <taxon>Agaricales</taxon>
        <taxon>Marasmiineae</taxon>
        <taxon>Physalacriaceae</taxon>
        <taxon>Armillaria</taxon>
    </lineage>
</organism>
<evidence type="ECO:0000256" key="2">
    <source>
        <dbReference type="SAM" id="MobiDB-lite"/>
    </source>
</evidence>
<feature type="transmembrane region" description="Helical" evidence="3">
    <location>
        <begin position="556"/>
        <end position="574"/>
    </location>
</feature>
<feature type="compositionally biased region" description="Low complexity" evidence="2">
    <location>
        <begin position="334"/>
        <end position="344"/>
    </location>
</feature>
<dbReference type="SMART" id="SM00164">
    <property type="entry name" value="TBC"/>
    <property type="match status" value="1"/>
</dbReference>
<feature type="domain" description="Rab-GAP TBC" evidence="4">
    <location>
        <begin position="29"/>
        <end position="225"/>
    </location>
</feature>
<feature type="compositionally biased region" description="Polar residues" evidence="2">
    <location>
        <begin position="285"/>
        <end position="302"/>
    </location>
</feature>
<keyword evidence="3" id="KW-1133">Transmembrane helix</keyword>
<dbReference type="PROSITE" id="PS50086">
    <property type="entry name" value="TBC_RABGAP"/>
    <property type="match status" value="1"/>
</dbReference>
<dbReference type="PANTHER" id="PTHR20913:SF7">
    <property type="entry name" value="RE60063P"/>
    <property type="match status" value="1"/>
</dbReference>
<dbReference type="EMBL" id="JAUEPT010000004">
    <property type="protein sequence ID" value="KAK0452252.1"/>
    <property type="molecule type" value="Genomic_DNA"/>
</dbReference>
<accession>A0AA39MZD1</accession>
<dbReference type="InterPro" id="IPR000195">
    <property type="entry name" value="Rab-GAP-TBC_dom"/>
</dbReference>
<keyword evidence="3" id="KW-0812">Transmembrane</keyword>
<dbReference type="PANTHER" id="PTHR20913">
    <property type="entry name" value="TBC1 DOMAIN FAMILY MEMBER 20/GTPASE"/>
    <property type="match status" value="1"/>
</dbReference>
<dbReference type="Gene3D" id="1.10.472.80">
    <property type="entry name" value="Ypt/Rab-GAP domain of gyp1p, domain 3"/>
    <property type="match status" value="1"/>
</dbReference>
<dbReference type="GO" id="GO:0005096">
    <property type="term" value="F:GTPase activator activity"/>
    <property type="evidence" value="ECO:0007669"/>
    <property type="project" value="UniProtKB-KW"/>
</dbReference>
<comment type="caution">
    <text evidence="5">The sequence shown here is derived from an EMBL/GenBank/DDBJ whole genome shotgun (WGS) entry which is preliminary data.</text>
</comment>
<keyword evidence="1" id="KW-0343">GTPase activation</keyword>
<dbReference type="InterPro" id="IPR035969">
    <property type="entry name" value="Rab-GAP_TBC_sf"/>
</dbReference>
<dbReference type="GO" id="GO:0005789">
    <property type="term" value="C:endoplasmic reticulum membrane"/>
    <property type="evidence" value="ECO:0007669"/>
    <property type="project" value="TreeGrafter"/>
</dbReference>
<dbReference type="GO" id="GO:0006888">
    <property type="term" value="P:endoplasmic reticulum to Golgi vesicle-mediated transport"/>
    <property type="evidence" value="ECO:0007669"/>
    <property type="project" value="TreeGrafter"/>
</dbReference>
<reference evidence="5" key="1">
    <citation type="submission" date="2023-06" db="EMBL/GenBank/DDBJ databases">
        <authorList>
            <consortium name="Lawrence Berkeley National Laboratory"/>
            <person name="Ahrendt S."/>
            <person name="Sahu N."/>
            <person name="Indic B."/>
            <person name="Wong-Bajracharya J."/>
            <person name="Merenyi Z."/>
            <person name="Ke H.-M."/>
            <person name="Monk M."/>
            <person name="Kocsube S."/>
            <person name="Drula E."/>
            <person name="Lipzen A."/>
            <person name="Balint B."/>
            <person name="Henrissat B."/>
            <person name="Andreopoulos B."/>
            <person name="Martin F.M."/>
            <person name="Harder C.B."/>
            <person name="Rigling D."/>
            <person name="Ford K.L."/>
            <person name="Foster G.D."/>
            <person name="Pangilinan J."/>
            <person name="Papanicolaou A."/>
            <person name="Barry K."/>
            <person name="LaButti K."/>
            <person name="Viragh M."/>
            <person name="Koriabine M."/>
            <person name="Yan M."/>
            <person name="Riley R."/>
            <person name="Champramary S."/>
            <person name="Plett K.L."/>
            <person name="Tsai I.J."/>
            <person name="Slot J."/>
            <person name="Sipos G."/>
            <person name="Plett J."/>
            <person name="Nagy L.G."/>
            <person name="Grigoriev I.V."/>
        </authorList>
    </citation>
    <scope>NUCLEOTIDE SEQUENCE</scope>
    <source>
        <strain evidence="5">FPL87.14</strain>
    </source>
</reference>
<keyword evidence="3" id="KW-0472">Membrane</keyword>
<dbReference type="Proteomes" id="UP001175226">
    <property type="component" value="Unassembled WGS sequence"/>
</dbReference>
<proteinExistence type="predicted"/>
<feature type="region of interest" description="Disordered" evidence="2">
    <location>
        <begin position="261"/>
        <end position="358"/>
    </location>
</feature>
<protein>
    <submittedName>
        <fullName evidence="5">Rab-GTPase-TBC domain-containing protein</fullName>
    </submittedName>
</protein>
<evidence type="ECO:0000256" key="1">
    <source>
        <dbReference type="ARBA" id="ARBA00022468"/>
    </source>
</evidence>
<sequence>MSESSTVEKPEVLEAIDWDTLRKASLFPGGFGEDRIKLWPKLLNVRDGVLQDLSVLDELPSHTDERQIRLDTDRSFVLYPVGELADKESLQTELNRLLVAIFRKRPKLNYFQGYHDIISVLFLTLPPEIQFSCAEKMSLHRVRDSMGHGLEPILGLLRVTQKLLRLADSSYAELLERRYISVLILPYRNSPLPFYALSNLITLFSHDMPTLQLIQHVFDYLLCRPPIVIVYLATAIILSRKDEVRRLEEEDEEGMMHSLLSGLPNITDESPPLEESIVKTEEDTSSSVGTLDQEQPQPQPSTGDELPGISVKEGPCGELTSIPVEIKTEDDGVMKSSDSSSVNDVVKKETQEETIPTTQIFPSDFKDEASTGASSSPPGYPICESSGHALQKPSITLTSLLQQADHLYEMYPPSHPSLALSSIMGPQSVTFTWSSSPSDLPSDDSAERMVEYPQLIVYPYVEEDGDQKEKRKGPRHRHLVKRRPRFRLRDRKTMITGAVLALGVAMAVYGVRSGIVYGEGRHTNFHFHKDWKRLGGLGQRVSYRSWEQDIAHRRRVVGTGAICFCCFCYMSMAVNI</sequence>
<dbReference type="SUPFAM" id="SSF47923">
    <property type="entry name" value="Ypt/Rab-GAP domain of gyp1p"/>
    <property type="match status" value="1"/>
</dbReference>
<evidence type="ECO:0000256" key="3">
    <source>
        <dbReference type="SAM" id="Phobius"/>
    </source>
</evidence>
<feature type="transmembrane region" description="Helical" evidence="3">
    <location>
        <begin position="493"/>
        <end position="511"/>
    </location>
</feature>
<name>A0AA39MZD1_9AGAR</name>
<evidence type="ECO:0000313" key="6">
    <source>
        <dbReference type="Proteomes" id="UP001175226"/>
    </source>
</evidence>
<dbReference type="Pfam" id="PF00566">
    <property type="entry name" value="RabGAP-TBC"/>
    <property type="match status" value="1"/>
</dbReference>
<dbReference type="AlphaFoldDB" id="A0AA39MZD1"/>
<dbReference type="Gene3D" id="1.10.8.1310">
    <property type="match status" value="1"/>
</dbReference>
<evidence type="ECO:0000313" key="5">
    <source>
        <dbReference type="EMBL" id="KAK0452252.1"/>
    </source>
</evidence>
<gene>
    <name evidence="5" type="ORF">EV421DRAFT_1702263</name>
</gene>
<dbReference type="InterPro" id="IPR045913">
    <property type="entry name" value="TBC20/Gyp8-like"/>
</dbReference>
<keyword evidence="6" id="KW-1185">Reference proteome</keyword>
<evidence type="ECO:0000259" key="4">
    <source>
        <dbReference type="PROSITE" id="PS50086"/>
    </source>
</evidence>